<evidence type="ECO:0000259" key="23">
    <source>
        <dbReference type="PROSITE" id="PS50156"/>
    </source>
</evidence>
<evidence type="ECO:0000313" key="24">
    <source>
        <dbReference type="EMBL" id="CAK5279424.1"/>
    </source>
</evidence>
<sequence>MLPTILVLLTLSAACSGALHKSHRRGTVTVKAFNVASITASMVPFFQPILPGHNNIAVPVHAFLIEHESNGKRERVMFDLGVRADPHNLAPTVATLVKDGVYTIAPFGPITEQLEDSGVHLSSMSSWNVELDVATHTLIIPEMSLWPQSTKLLIGPATNTSTYPQYPHAELLETDFAGREILKLNFNSTFSSLAAFDYFGDGSLVLIDTPGHHPGHITALARVTEKTFVLLGADACHHVGQLRPRSAFQKAYPCPAQLSQGVSTDFFWSPDSQLGDFDIASRSESLLSVADLPNSVHGDPPAARVSIDKLAKFDALEDVLVVLAHDQTLPGVLPYYPQSLNEWKRNGVKERLAWRFLEKPSPGHCATHQIRVILISGIVITSLFYPALALYFNNDTLSSFSRPVSLFDVTRNPQDLLDVWSGHDSLRVLGDTVSRAKTHASCGSDNALRVERIFIQSSFDGAVNHQILQSTYDLERRIEELQLGCLERPDASNGECFVLSPLAFWGYNEATLREDHNILDTLLTRNASVSGIPITPQMVLAGRGSDDQGTSGTFDYAAFLALTYFFPNSDCLGTAEHIAWLQALDVASAGAPRTMSLKKHVEPTLIQLEYHESLKLGKEWTALSTVLYLAYGAFVVYVSWSMRQMDAVHSRVGLTFTALVEIAVSTITSLSVCALVGFKVTLVPWELLPIVIVFVGAENMFNLVGAVGKTSVTLSVKQRIAEGLSHAGTSNTLKVVSYNSILGIISVFSTGAIRQFCVFAIVVLVAHWFLAHTFFMAVLSIDIQRLELDDLLRQNPSLAPVVPKDVAFKQSHSPREKVVAVIQKLLHGRATKNISLFMVRICTNASIPWLSSTKLLAITATLYYTTIPPDTRLPLEEVQPLTRAKMNVSTPMNQPQSPAWNIWKTLNPNETTLYLRIEEPTVLTFRSEHSPADHKALKSKMSMRTFRAIFWTFKIVVAPIAASTGLLYGLLLYLLKDAELLEAQRNRPDGDSVEKEMEEPLTSQIAFSTLPRAFNSDVELMATSQDGNVVACVGLNNEVVIWRLPNRKHIAIDVTNVLLRSASSSKSSSTLTSVAVDCRGHYCAVGTGSGNIAVWSIDSRGITPLPLLSLADSSAGVVSLHFLTPSNRTSPCSEPNSPLDREAAVTLLATYENGIAACWKLGIDPSVTYHLPTKRGIALIHVTLLRVGQDVLLGFSMADGTLELVEVQVSRPLVLPDHPIAAGNPADLVSAADACLVDLCGTTRLVVAVTTESGIVSLWDGGSGEMIRLLDGSHGRINRLRVSPVSLALCSSCGKLPFDGCLLACSADQVVTIFRLYMTDQPRRCSCNLHFPRRVPSWDSSLGRRSRGPSPNGSPSIPRAKLSAMFEAPQFPVSGHGVHSRRASEKEAAGRRSLETDGDDLLSPIDGRMSSVWLNALVVPVSEMTCDRGAWDLWNRRVVGVRRRPREGSTTTGKPNDESGLSPATLERWEVWLCDVSGTRSQSSSLAALKQDRVSESVAAVPRLPFTRVAPLVVVSQRAVAGFGNTVGVFDLTL</sequence>
<evidence type="ECO:0000256" key="2">
    <source>
        <dbReference type="ARBA" id="ARBA00004557"/>
    </source>
</evidence>
<feature type="transmembrane region" description="Helical" evidence="21">
    <location>
        <begin position="690"/>
        <end position="714"/>
    </location>
</feature>
<dbReference type="InterPro" id="IPR030225">
    <property type="entry name" value="SCAP"/>
</dbReference>
<gene>
    <name evidence="24" type="ORF">MYCIT1_LOCUS29475</name>
</gene>
<evidence type="ECO:0000256" key="20">
    <source>
        <dbReference type="SAM" id="MobiDB-lite"/>
    </source>
</evidence>
<dbReference type="PANTHER" id="PTHR46378">
    <property type="entry name" value="STEROL REGULATORY ELEMENT-BINDING PROTEIN CLEAVAGE-ACTIVATING PROTEIN"/>
    <property type="match status" value="1"/>
</dbReference>
<protein>
    <recommendedName>
        <fullName evidence="5">Sterol regulatory element-binding protein cleavage-activating protein</fullName>
    </recommendedName>
</protein>
<keyword evidence="12" id="KW-0333">Golgi apparatus</keyword>
<dbReference type="GO" id="GO:0045540">
    <property type="term" value="P:regulation of cholesterol biosynthetic process"/>
    <property type="evidence" value="ECO:0007669"/>
    <property type="project" value="TreeGrafter"/>
</dbReference>
<evidence type="ECO:0000256" key="4">
    <source>
        <dbReference type="ARBA" id="ARBA00007410"/>
    </source>
</evidence>
<proteinExistence type="inferred from homology"/>
<dbReference type="InterPro" id="IPR036866">
    <property type="entry name" value="RibonucZ/Hydroxyglut_hydro"/>
</dbReference>
<dbReference type="GO" id="GO:0008203">
    <property type="term" value="P:cholesterol metabolic process"/>
    <property type="evidence" value="ECO:0007669"/>
    <property type="project" value="UniProtKB-KW"/>
</dbReference>
<feature type="transmembrane region" description="Helical" evidence="21">
    <location>
        <begin position="759"/>
        <end position="779"/>
    </location>
</feature>
<dbReference type="InterPro" id="IPR000731">
    <property type="entry name" value="SSD"/>
</dbReference>
<evidence type="ECO:0000256" key="22">
    <source>
        <dbReference type="SAM" id="SignalP"/>
    </source>
</evidence>
<dbReference type="InterPro" id="IPR015943">
    <property type="entry name" value="WD40/YVTN_repeat-like_dom_sf"/>
</dbReference>
<feature type="transmembrane region" description="Helical" evidence="21">
    <location>
        <begin position="948"/>
        <end position="975"/>
    </location>
</feature>
<keyword evidence="13" id="KW-0443">Lipid metabolism</keyword>
<feature type="compositionally biased region" description="Low complexity" evidence="20">
    <location>
        <begin position="1340"/>
        <end position="1359"/>
    </location>
</feature>
<dbReference type="Gene3D" id="3.60.15.10">
    <property type="entry name" value="Ribonuclease Z/Hydroxyacylglutathione hydrolase-like"/>
    <property type="match status" value="1"/>
</dbReference>
<evidence type="ECO:0000313" key="25">
    <source>
        <dbReference type="Proteomes" id="UP001295794"/>
    </source>
</evidence>
<evidence type="ECO:0000256" key="8">
    <source>
        <dbReference type="ARBA" id="ARBA00022692"/>
    </source>
</evidence>
<dbReference type="PANTHER" id="PTHR46378:SF1">
    <property type="entry name" value="STEROL REGULATORY ELEMENT-BINDING PROTEIN CLEAVAGE-ACTIVATING PROTEIN"/>
    <property type="match status" value="1"/>
</dbReference>
<evidence type="ECO:0000256" key="13">
    <source>
        <dbReference type="ARBA" id="ARBA00023098"/>
    </source>
</evidence>
<evidence type="ECO:0000256" key="5">
    <source>
        <dbReference type="ARBA" id="ARBA00019541"/>
    </source>
</evidence>
<dbReference type="SUPFAM" id="SSF50978">
    <property type="entry name" value="WD40 repeat-like"/>
    <property type="match status" value="1"/>
</dbReference>
<keyword evidence="8 21" id="KW-0812">Transmembrane</keyword>
<keyword evidence="6" id="KW-0153">Cholesterol metabolism</keyword>
<evidence type="ECO:0000256" key="6">
    <source>
        <dbReference type="ARBA" id="ARBA00022548"/>
    </source>
</evidence>
<dbReference type="SUPFAM" id="SSF56281">
    <property type="entry name" value="Metallo-hydrolase/oxidoreductase"/>
    <property type="match status" value="1"/>
</dbReference>
<feature type="transmembrane region" description="Helical" evidence="21">
    <location>
        <begin position="620"/>
        <end position="640"/>
    </location>
</feature>
<dbReference type="Gene3D" id="2.130.10.10">
    <property type="entry name" value="YVTN repeat-like/Quinoprotein amine dehydrogenase"/>
    <property type="match status" value="2"/>
</dbReference>
<reference evidence="24" key="1">
    <citation type="submission" date="2023-11" db="EMBL/GenBank/DDBJ databases">
        <authorList>
            <person name="De Vega J J."/>
            <person name="De Vega J J."/>
        </authorList>
    </citation>
    <scope>NUCLEOTIDE SEQUENCE</scope>
</reference>
<dbReference type="Proteomes" id="UP001295794">
    <property type="component" value="Unassembled WGS sequence"/>
</dbReference>
<feature type="domain" description="SSD" evidence="23">
    <location>
        <begin position="623"/>
        <end position="781"/>
    </location>
</feature>
<evidence type="ECO:0000256" key="18">
    <source>
        <dbReference type="ARBA" id="ARBA00023221"/>
    </source>
</evidence>
<evidence type="ECO:0000256" key="16">
    <source>
        <dbReference type="ARBA" id="ARBA00023166"/>
    </source>
</evidence>
<keyword evidence="9" id="KW-0677">Repeat</keyword>
<dbReference type="PROSITE" id="PS50156">
    <property type="entry name" value="SSD"/>
    <property type="match status" value="1"/>
</dbReference>
<keyword evidence="22" id="KW-0732">Signal</keyword>
<feature type="transmembrane region" description="Helical" evidence="21">
    <location>
        <begin position="735"/>
        <end position="753"/>
    </location>
</feature>
<evidence type="ECO:0000256" key="7">
    <source>
        <dbReference type="ARBA" id="ARBA00022574"/>
    </source>
</evidence>
<evidence type="ECO:0000256" key="21">
    <source>
        <dbReference type="SAM" id="Phobius"/>
    </source>
</evidence>
<dbReference type="InterPro" id="IPR001680">
    <property type="entry name" value="WD40_rpt"/>
</dbReference>
<keyword evidence="16" id="KW-1207">Sterol metabolism</keyword>
<dbReference type="GO" id="GO:0032934">
    <property type="term" value="F:sterol binding"/>
    <property type="evidence" value="ECO:0007669"/>
    <property type="project" value="InterPro"/>
</dbReference>
<feature type="region of interest" description="Disordered" evidence="20">
    <location>
        <begin position="1339"/>
        <end position="1359"/>
    </location>
</feature>
<dbReference type="GO" id="GO:0032936">
    <property type="term" value="C:SREBP-SCAP complex"/>
    <property type="evidence" value="ECO:0007669"/>
    <property type="project" value="TreeGrafter"/>
</dbReference>
<evidence type="ECO:0000256" key="3">
    <source>
        <dbReference type="ARBA" id="ARBA00004653"/>
    </source>
</evidence>
<feature type="region of interest" description="Disordered" evidence="20">
    <location>
        <begin position="1372"/>
        <end position="1401"/>
    </location>
</feature>
<dbReference type="GO" id="GO:0005789">
    <property type="term" value="C:endoplasmic reticulum membrane"/>
    <property type="evidence" value="ECO:0007669"/>
    <property type="project" value="UniProtKB-SubCell"/>
</dbReference>
<name>A0AAD2HQY7_9AGAR</name>
<comment type="function">
    <text evidence="19">Escort protein required for cholesterol as well as lipid homeostasis. Regulates export of the SCAP-SREBP complex from the endoplasmic reticulum to the Golgi upon low cholesterol, thereby regulating the processing of sterol regulatory element-binding proteins (SREBPs) SREBF1/SREBP1 and SREBF2/SREBP2. At high sterol concentrations, formation of a ternary complex with INSIG (INSIG1 or INSIG2) leads to mask the ER export signal in SCAP, promoting retention of the complex in the endoplasmic reticulum. Low sterol concentrations trigger release of INSIG, a conformational change in the SSD domain of SCAP, unmasking of the ER export signal, promoting recruitment into COPII-coated vesicles and transport of the SCAP-SREBP to the Golgi: in the Golgi, SREBPs are then processed, releasing the transcription factor fragment of SREBPs from the membrane, its import into the nucleus and up-regulation of LDLR, INSIG1 and the mevalonate pathway. Binds cholesterol via its SSD domain.</text>
</comment>
<dbReference type="GO" id="GO:0032933">
    <property type="term" value="P:SREBP signaling pathway"/>
    <property type="evidence" value="ECO:0007669"/>
    <property type="project" value="InterPro"/>
</dbReference>
<evidence type="ECO:0000256" key="12">
    <source>
        <dbReference type="ARBA" id="ARBA00023034"/>
    </source>
</evidence>
<dbReference type="SMART" id="SM00320">
    <property type="entry name" value="WD40"/>
    <property type="match status" value="3"/>
</dbReference>
<keyword evidence="15 21" id="KW-0472">Membrane</keyword>
<dbReference type="InterPro" id="IPR036322">
    <property type="entry name" value="WD40_repeat_dom_sf"/>
</dbReference>
<evidence type="ECO:0000256" key="14">
    <source>
        <dbReference type="ARBA" id="ARBA00023121"/>
    </source>
</evidence>
<dbReference type="GO" id="GO:0000139">
    <property type="term" value="C:Golgi membrane"/>
    <property type="evidence" value="ECO:0007669"/>
    <property type="project" value="UniProtKB-SubCell"/>
</dbReference>
<keyword evidence="11 21" id="KW-1133">Transmembrane helix</keyword>
<keyword evidence="17" id="KW-0325">Glycoprotein</keyword>
<accession>A0AAD2HQY7</accession>
<keyword evidence="7" id="KW-0853">WD repeat</keyword>
<dbReference type="Pfam" id="PF12349">
    <property type="entry name" value="Sterol-sensing"/>
    <property type="match status" value="1"/>
</dbReference>
<keyword evidence="18" id="KW-0753">Steroid metabolism</keyword>
<dbReference type="EMBL" id="CAVNYO010000436">
    <property type="protein sequence ID" value="CAK5279424.1"/>
    <property type="molecule type" value="Genomic_DNA"/>
</dbReference>
<feature type="chain" id="PRO_5042017685" description="Sterol regulatory element-binding protein cleavage-activating protein" evidence="22">
    <location>
        <begin position="18"/>
        <end position="1534"/>
    </location>
</feature>
<evidence type="ECO:0000256" key="17">
    <source>
        <dbReference type="ARBA" id="ARBA00023180"/>
    </source>
</evidence>
<comment type="similarity">
    <text evidence="4">Belongs to the WD repeat SCAP family.</text>
</comment>
<feature type="transmembrane region" description="Helical" evidence="21">
    <location>
        <begin position="652"/>
        <end position="678"/>
    </location>
</feature>
<organism evidence="24 25">
    <name type="scientific">Mycena citricolor</name>
    <dbReference type="NCBI Taxonomy" id="2018698"/>
    <lineage>
        <taxon>Eukaryota</taxon>
        <taxon>Fungi</taxon>
        <taxon>Dikarya</taxon>
        <taxon>Basidiomycota</taxon>
        <taxon>Agaricomycotina</taxon>
        <taxon>Agaricomycetes</taxon>
        <taxon>Agaricomycetidae</taxon>
        <taxon>Agaricales</taxon>
        <taxon>Marasmiineae</taxon>
        <taxon>Mycenaceae</taxon>
        <taxon>Mycena</taxon>
    </lineage>
</organism>
<evidence type="ECO:0000256" key="9">
    <source>
        <dbReference type="ARBA" id="ARBA00022737"/>
    </source>
</evidence>
<dbReference type="GO" id="GO:0012507">
    <property type="term" value="C:ER to Golgi transport vesicle membrane"/>
    <property type="evidence" value="ECO:0007669"/>
    <property type="project" value="UniProtKB-SubCell"/>
</dbReference>
<keyword evidence="14" id="KW-0446">Lipid-binding</keyword>
<keyword evidence="10" id="KW-0256">Endoplasmic reticulum</keyword>
<dbReference type="InterPro" id="IPR053958">
    <property type="entry name" value="HMGCR/SNAP/NPC1-like_SSD"/>
</dbReference>
<feature type="signal peptide" evidence="22">
    <location>
        <begin position="1"/>
        <end position="17"/>
    </location>
</feature>
<evidence type="ECO:0000256" key="10">
    <source>
        <dbReference type="ARBA" id="ARBA00022824"/>
    </source>
</evidence>
<evidence type="ECO:0000256" key="1">
    <source>
        <dbReference type="ARBA" id="ARBA00004477"/>
    </source>
</evidence>
<comment type="caution">
    <text evidence="24">The sequence shown here is derived from an EMBL/GenBank/DDBJ whole genome shotgun (WGS) entry which is preliminary data.</text>
</comment>
<evidence type="ECO:0000256" key="19">
    <source>
        <dbReference type="ARBA" id="ARBA00045958"/>
    </source>
</evidence>
<evidence type="ECO:0000256" key="11">
    <source>
        <dbReference type="ARBA" id="ARBA00022989"/>
    </source>
</evidence>
<comment type="subcellular location">
    <subcellularLocation>
        <location evidence="2">Cytoplasmic vesicle</location>
        <location evidence="2">COPII-coated vesicle membrane</location>
        <topology evidence="2">Multi-pass membrane protein</topology>
    </subcellularLocation>
    <subcellularLocation>
        <location evidence="1">Endoplasmic reticulum membrane</location>
        <topology evidence="1">Multi-pass membrane protein</topology>
    </subcellularLocation>
    <subcellularLocation>
        <location evidence="3">Golgi apparatus membrane</location>
        <topology evidence="3">Multi-pass membrane protein</topology>
    </subcellularLocation>
</comment>
<feature type="compositionally biased region" description="Basic and acidic residues" evidence="20">
    <location>
        <begin position="1382"/>
        <end position="1395"/>
    </location>
</feature>
<evidence type="ECO:0000256" key="15">
    <source>
        <dbReference type="ARBA" id="ARBA00023136"/>
    </source>
</evidence>
<keyword evidence="25" id="KW-1185">Reference proteome</keyword>